<dbReference type="Proteomes" id="UP001182556">
    <property type="component" value="Unassembled WGS sequence"/>
</dbReference>
<proteinExistence type="predicted"/>
<dbReference type="Gene3D" id="3.40.50.1240">
    <property type="entry name" value="Phosphoglycerate mutase-like"/>
    <property type="match status" value="1"/>
</dbReference>
<dbReference type="AlphaFoldDB" id="A0AAD9CV57"/>
<dbReference type="CDD" id="cd07067">
    <property type="entry name" value="HP_PGM_like"/>
    <property type="match status" value="1"/>
</dbReference>
<feature type="compositionally biased region" description="Basic and acidic residues" evidence="1">
    <location>
        <begin position="1"/>
        <end position="10"/>
    </location>
</feature>
<dbReference type="EMBL" id="JAODAN010000008">
    <property type="protein sequence ID" value="KAK1922621.1"/>
    <property type="molecule type" value="Genomic_DNA"/>
</dbReference>
<dbReference type="GO" id="GO:0050278">
    <property type="term" value="F:sedoheptulose-bisphosphatase activity"/>
    <property type="evidence" value="ECO:0007669"/>
    <property type="project" value="TreeGrafter"/>
</dbReference>
<name>A0AAD9CV57_PAPLA</name>
<dbReference type="PANTHER" id="PTHR48100:SF15">
    <property type="entry name" value="SEDOHEPTULOSE 1,7-BISPHOSPHATASE"/>
    <property type="match status" value="1"/>
</dbReference>
<dbReference type="InterPro" id="IPR013078">
    <property type="entry name" value="His_Pase_superF_clade-1"/>
</dbReference>
<dbReference type="PANTHER" id="PTHR48100">
    <property type="entry name" value="BROAD-SPECIFICITY PHOSPHATASE YOR283W-RELATED"/>
    <property type="match status" value="1"/>
</dbReference>
<feature type="region of interest" description="Disordered" evidence="1">
    <location>
        <begin position="1"/>
        <end position="35"/>
    </location>
</feature>
<accession>A0AAD9CV57</accession>
<evidence type="ECO:0000256" key="1">
    <source>
        <dbReference type="SAM" id="MobiDB-lite"/>
    </source>
</evidence>
<dbReference type="Pfam" id="PF00300">
    <property type="entry name" value="His_Phos_1"/>
    <property type="match status" value="1"/>
</dbReference>
<dbReference type="SUPFAM" id="SSF53254">
    <property type="entry name" value="Phosphoglycerate mutase-like"/>
    <property type="match status" value="1"/>
</dbReference>
<keyword evidence="3" id="KW-1185">Reference proteome</keyword>
<protein>
    <submittedName>
        <fullName evidence="2">Histidine phosphatase superfamily</fullName>
    </submittedName>
</protein>
<dbReference type="InterPro" id="IPR029033">
    <property type="entry name" value="His_PPase_superfam"/>
</dbReference>
<organism evidence="2 3">
    <name type="scientific">Papiliotrema laurentii</name>
    <name type="common">Cryptococcus laurentii</name>
    <dbReference type="NCBI Taxonomy" id="5418"/>
    <lineage>
        <taxon>Eukaryota</taxon>
        <taxon>Fungi</taxon>
        <taxon>Dikarya</taxon>
        <taxon>Basidiomycota</taxon>
        <taxon>Agaricomycotina</taxon>
        <taxon>Tremellomycetes</taxon>
        <taxon>Tremellales</taxon>
        <taxon>Rhynchogastremaceae</taxon>
        <taxon>Papiliotrema</taxon>
    </lineage>
</organism>
<gene>
    <name evidence="2" type="ORF">DB88DRAFT_495741</name>
</gene>
<sequence>MHPESSDHPEPVQNAKMPTCGARPAQPPGPNWRQPPFLTDHVDIPHLPRTQLPLVIPVGFARRSPLVSLRHDGTATQRMTYASYKSILVPAHLSPSFKMVHRRMPRVYLIRHGETEWSLNGRHTGVSDIPLTENGERIIKEMGPRVLGDDKLIKPHRIRHVIISPRVRAQRTAELMFGPNKPPKCAFTTDPDVAEWDYGKYEGMLTKDIRKENPNWSIWDDGCPPGETPGESPQQMSDRVDRVIEKIREIHRRAEETAPSPDQADNADVIIFSHGHFTRVFIARWCGFPLQAGYHFAADAGGLAVLGYQHMTLKEPSLMGLNWYTEESISKR</sequence>
<dbReference type="InterPro" id="IPR050275">
    <property type="entry name" value="PGM_Phosphatase"/>
</dbReference>
<comment type="caution">
    <text evidence="2">The sequence shown here is derived from an EMBL/GenBank/DDBJ whole genome shotgun (WGS) entry which is preliminary data.</text>
</comment>
<dbReference type="SMART" id="SM00855">
    <property type="entry name" value="PGAM"/>
    <property type="match status" value="1"/>
</dbReference>
<dbReference type="GO" id="GO:0046390">
    <property type="term" value="P:ribose phosphate biosynthetic process"/>
    <property type="evidence" value="ECO:0007669"/>
    <property type="project" value="TreeGrafter"/>
</dbReference>
<evidence type="ECO:0000313" key="2">
    <source>
        <dbReference type="EMBL" id="KAK1922621.1"/>
    </source>
</evidence>
<evidence type="ECO:0000313" key="3">
    <source>
        <dbReference type="Proteomes" id="UP001182556"/>
    </source>
</evidence>
<reference evidence="2" key="1">
    <citation type="submission" date="2023-02" db="EMBL/GenBank/DDBJ databases">
        <title>Identification and recombinant expression of a fungal hydrolase from Papiliotrema laurentii that hydrolyzes apple cutin and clears colloidal polyester polyurethane.</title>
        <authorList>
            <consortium name="DOE Joint Genome Institute"/>
            <person name="Roman V.A."/>
            <person name="Bojanowski C."/>
            <person name="Crable B.R."/>
            <person name="Wagner D.N."/>
            <person name="Hung C.S."/>
            <person name="Nadeau L.J."/>
            <person name="Schratz L."/>
            <person name="Haridas S."/>
            <person name="Pangilinan J."/>
            <person name="Lipzen A."/>
            <person name="Na H."/>
            <person name="Yan M."/>
            <person name="Ng V."/>
            <person name="Grigoriev I.V."/>
            <person name="Spatafora J.W."/>
            <person name="Barlow D."/>
            <person name="Biffinger J."/>
            <person name="Kelley-Loughnane N."/>
            <person name="Varaljay V.A."/>
            <person name="Crookes-Goodson W.J."/>
        </authorList>
    </citation>
    <scope>NUCLEOTIDE SEQUENCE</scope>
    <source>
        <strain evidence="2">5307AH</strain>
    </source>
</reference>